<evidence type="ECO:0000313" key="5">
    <source>
        <dbReference type="Proteomes" id="UP000582643"/>
    </source>
</evidence>
<dbReference type="Gene3D" id="1.20.120.1530">
    <property type="match status" value="1"/>
</dbReference>
<sequence>MADNLTNQVRNIAQVTTAVAQGDLTSRIDVSARGEILQLKTTMRKPSLPSGTTAFPAAALTMSGSVLGR</sequence>
<comment type="caution">
    <text evidence="4">The sequence shown here is derived from an EMBL/GenBank/DDBJ whole genome shotgun (WGS) entry which is preliminary data.</text>
</comment>
<dbReference type="GO" id="GO:0007165">
    <property type="term" value="P:signal transduction"/>
    <property type="evidence" value="ECO:0007669"/>
    <property type="project" value="InterPro"/>
</dbReference>
<evidence type="ECO:0000256" key="2">
    <source>
        <dbReference type="ARBA" id="ARBA00022989"/>
    </source>
</evidence>
<protein>
    <recommendedName>
        <fullName evidence="3">HAMP domain-containing protein</fullName>
    </recommendedName>
</protein>
<dbReference type="GO" id="GO:0016020">
    <property type="term" value="C:membrane"/>
    <property type="evidence" value="ECO:0007669"/>
    <property type="project" value="InterPro"/>
</dbReference>
<accession>A0A7W7U425</accession>
<dbReference type="EMBL" id="JACHJY010000007">
    <property type="protein sequence ID" value="MBB4983787.1"/>
    <property type="molecule type" value="Genomic_DNA"/>
</dbReference>
<keyword evidence="2" id="KW-1133">Transmembrane helix</keyword>
<organism evidence="4 5">
    <name type="scientific">Streptomyces nymphaeiformis</name>
    <dbReference type="NCBI Taxonomy" id="2663842"/>
    <lineage>
        <taxon>Bacteria</taxon>
        <taxon>Bacillati</taxon>
        <taxon>Actinomycetota</taxon>
        <taxon>Actinomycetes</taxon>
        <taxon>Kitasatosporales</taxon>
        <taxon>Streptomycetaceae</taxon>
        <taxon>Streptomyces</taxon>
    </lineage>
</organism>
<gene>
    <name evidence="4" type="ORF">GGE06_004733</name>
</gene>
<evidence type="ECO:0000259" key="3">
    <source>
        <dbReference type="PROSITE" id="PS50885"/>
    </source>
</evidence>
<proteinExistence type="predicted"/>
<dbReference type="Pfam" id="PF00672">
    <property type="entry name" value="HAMP"/>
    <property type="match status" value="1"/>
</dbReference>
<evidence type="ECO:0000256" key="1">
    <source>
        <dbReference type="ARBA" id="ARBA00022692"/>
    </source>
</evidence>
<dbReference type="Proteomes" id="UP000582643">
    <property type="component" value="Unassembled WGS sequence"/>
</dbReference>
<keyword evidence="1" id="KW-0812">Transmembrane</keyword>
<evidence type="ECO:0000313" key="4">
    <source>
        <dbReference type="EMBL" id="MBB4983787.1"/>
    </source>
</evidence>
<dbReference type="CDD" id="cd06225">
    <property type="entry name" value="HAMP"/>
    <property type="match status" value="1"/>
</dbReference>
<feature type="domain" description="HAMP" evidence="3">
    <location>
        <begin position="3"/>
        <end position="43"/>
    </location>
</feature>
<keyword evidence="5" id="KW-1185">Reference proteome</keyword>
<dbReference type="PROSITE" id="PS50885">
    <property type="entry name" value="HAMP"/>
    <property type="match status" value="1"/>
</dbReference>
<name>A0A7W7U425_9ACTN</name>
<keyword evidence="2" id="KW-0472">Membrane</keyword>
<dbReference type="AlphaFoldDB" id="A0A7W7U425"/>
<dbReference type="InterPro" id="IPR003660">
    <property type="entry name" value="HAMP_dom"/>
</dbReference>
<reference evidence="4 5" key="1">
    <citation type="submission" date="2020-08" db="EMBL/GenBank/DDBJ databases">
        <title>Genomic Encyclopedia of Type Strains, Phase III (KMG-III): the genomes of soil and plant-associated and newly described type strains.</title>
        <authorList>
            <person name="Whitman W."/>
        </authorList>
    </citation>
    <scope>NUCLEOTIDE SEQUENCE [LARGE SCALE GENOMIC DNA]</scope>
    <source>
        <strain evidence="4 5">SFB5A</strain>
    </source>
</reference>